<dbReference type="OrthoDB" id="2143260at2"/>
<reference evidence="4 5" key="1">
    <citation type="submission" date="2016-10" db="EMBL/GenBank/DDBJ databases">
        <authorList>
            <person name="de Groot N.N."/>
        </authorList>
    </citation>
    <scope>NUCLEOTIDE SEQUENCE [LARGE SCALE GENOMIC DNA]</scope>
    <source>
        <strain evidence="4 5">DSM 20117</strain>
    </source>
</reference>
<feature type="domain" description="CsbD-like" evidence="3">
    <location>
        <begin position="5"/>
        <end position="55"/>
    </location>
</feature>
<feature type="compositionally biased region" description="Basic and acidic residues" evidence="2">
    <location>
        <begin position="1"/>
        <end position="32"/>
    </location>
</feature>
<dbReference type="KEGG" id="acry:AC20117_07845"/>
<dbReference type="EMBL" id="FNKH01000002">
    <property type="protein sequence ID" value="SDQ63111.1"/>
    <property type="molecule type" value="Genomic_DNA"/>
</dbReference>
<comment type="similarity">
    <text evidence="1">Belongs to the UPF0337 (CsbD) family.</text>
</comment>
<dbReference type="InterPro" id="IPR036629">
    <property type="entry name" value="YjbJ_sf"/>
</dbReference>
<evidence type="ECO:0000313" key="5">
    <source>
        <dbReference type="Proteomes" id="UP000181917"/>
    </source>
</evidence>
<dbReference type="Pfam" id="PF05532">
    <property type="entry name" value="CsbD"/>
    <property type="match status" value="1"/>
</dbReference>
<protein>
    <submittedName>
        <fullName evidence="4">Uncharacterized conserved protein YjbJ, UPF0337 family</fullName>
    </submittedName>
</protein>
<dbReference type="STRING" id="37928.SAMN04489742_1904"/>
<sequence>MGLGDRIENKAQEASGKIKEKAGDATDNRDLEAEGQLDQAEAKIKDVGEDVKDRLDGDPNR</sequence>
<keyword evidence="5" id="KW-1185">Reference proteome</keyword>
<dbReference type="InterPro" id="IPR008462">
    <property type="entry name" value="CsbD"/>
</dbReference>
<name>A0A1H1CFZ5_9MICC</name>
<organism evidence="4 5">
    <name type="scientific">Crystallibacter crystallopoietes</name>
    <dbReference type="NCBI Taxonomy" id="37928"/>
    <lineage>
        <taxon>Bacteria</taxon>
        <taxon>Bacillati</taxon>
        <taxon>Actinomycetota</taxon>
        <taxon>Actinomycetes</taxon>
        <taxon>Micrococcales</taxon>
        <taxon>Micrococcaceae</taxon>
        <taxon>Crystallibacter</taxon>
    </lineage>
</organism>
<feature type="region of interest" description="Disordered" evidence="2">
    <location>
        <begin position="1"/>
        <end position="61"/>
    </location>
</feature>
<dbReference type="RefSeq" id="WP_074700205.1">
    <property type="nucleotide sequence ID" value="NZ_CP018863.1"/>
</dbReference>
<evidence type="ECO:0000256" key="1">
    <source>
        <dbReference type="ARBA" id="ARBA00009129"/>
    </source>
</evidence>
<gene>
    <name evidence="4" type="ORF">SAMN04489742_1904</name>
</gene>
<evidence type="ECO:0000259" key="3">
    <source>
        <dbReference type="Pfam" id="PF05532"/>
    </source>
</evidence>
<evidence type="ECO:0000256" key="2">
    <source>
        <dbReference type="SAM" id="MobiDB-lite"/>
    </source>
</evidence>
<proteinExistence type="inferred from homology"/>
<evidence type="ECO:0000313" key="4">
    <source>
        <dbReference type="EMBL" id="SDQ63111.1"/>
    </source>
</evidence>
<dbReference type="Proteomes" id="UP000181917">
    <property type="component" value="Unassembled WGS sequence"/>
</dbReference>
<accession>A0A1H1CFZ5</accession>
<dbReference type="SUPFAM" id="SSF69047">
    <property type="entry name" value="Hypothetical protein YjbJ"/>
    <property type="match status" value="1"/>
</dbReference>
<dbReference type="Gene3D" id="1.10.1470.10">
    <property type="entry name" value="YjbJ"/>
    <property type="match status" value="1"/>
</dbReference>
<feature type="compositionally biased region" description="Basic and acidic residues" evidence="2">
    <location>
        <begin position="40"/>
        <end position="61"/>
    </location>
</feature>
<dbReference type="AlphaFoldDB" id="A0A1H1CFZ5"/>